<keyword evidence="3" id="KW-1185">Reference proteome</keyword>
<comment type="caution">
    <text evidence="2">The sequence shown here is derived from an EMBL/GenBank/DDBJ whole genome shotgun (WGS) entry which is preliminary data.</text>
</comment>
<organism evidence="2 3">
    <name type="scientific">Triparma laevis f. longispina</name>
    <dbReference type="NCBI Taxonomy" id="1714387"/>
    <lineage>
        <taxon>Eukaryota</taxon>
        <taxon>Sar</taxon>
        <taxon>Stramenopiles</taxon>
        <taxon>Ochrophyta</taxon>
        <taxon>Bolidophyceae</taxon>
        <taxon>Parmales</taxon>
        <taxon>Triparmaceae</taxon>
        <taxon>Triparma</taxon>
    </lineage>
</organism>
<dbReference type="AlphaFoldDB" id="A0A9W6ZM24"/>
<name>A0A9W6ZM24_9STRA</name>
<sequence length="207" mass="22809">MRVAIHCSSEPGYNWFAATIVKVQKLPLYQGDVKVLVKWDGADVTLETLVDPVCAPLGEEPQEASSHVGITYIYDGTFDISHSIHGFTANPGDSFVGESMVGGCNEQISVLCPLLGPPPEQGQKTLWFVYYYDWNVGMCPDPSSHRVTCCYTTRAAALEALRLPHSTEQHLPDEDNEVESSVKPPPINSSRQTNGKFVCHEYQVSGY</sequence>
<feature type="region of interest" description="Disordered" evidence="1">
    <location>
        <begin position="168"/>
        <end position="193"/>
    </location>
</feature>
<gene>
    <name evidence="2" type="ORF">TrLO_g735</name>
</gene>
<reference evidence="3" key="1">
    <citation type="journal article" date="2023" name="Commun. Biol.">
        <title>Genome analysis of Parmales, the sister group of diatoms, reveals the evolutionary specialization of diatoms from phago-mixotrophs to photoautotrophs.</title>
        <authorList>
            <person name="Ban H."/>
            <person name="Sato S."/>
            <person name="Yoshikawa S."/>
            <person name="Yamada K."/>
            <person name="Nakamura Y."/>
            <person name="Ichinomiya M."/>
            <person name="Sato N."/>
            <person name="Blanc-Mathieu R."/>
            <person name="Endo H."/>
            <person name="Kuwata A."/>
            <person name="Ogata H."/>
        </authorList>
    </citation>
    <scope>NUCLEOTIDE SEQUENCE [LARGE SCALE GENOMIC DNA]</scope>
    <source>
        <strain evidence="3">NIES 3700</strain>
    </source>
</reference>
<dbReference type="EMBL" id="BRXW01000444">
    <property type="protein sequence ID" value="GMH55401.1"/>
    <property type="molecule type" value="Genomic_DNA"/>
</dbReference>
<evidence type="ECO:0000256" key="1">
    <source>
        <dbReference type="SAM" id="MobiDB-lite"/>
    </source>
</evidence>
<accession>A0A9W6ZM24</accession>
<proteinExistence type="predicted"/>
<protein>
    <submittedName>
        <fullName evidence="2">Uncharacterized protein</fullName>
    </submittedName>
</protein>
<evidence type="ECO:0000313" key="2">
    <source>
        <dbReference type="EMBL" id="GMH55401.1"/>
    </source>
</evidence>
<evidence type="ECO:0000313" key="3">
    <source>
        <dbReference type="Proteomes" id="UP001165122"/>
    </source>
</evidence>
<dbReference type="Proteomes" id="UP001165122">
    <property type="component" value="Unassembled WGS sequence"/>
</dbReference>